<dbReference type="AlphaFoldDB" id="A0A1D1YFZ5"/>
<dbReference type="InterPro" id="IPR004158">
    <property type="entry name" value="DUF247_pln"/>
</dbReference>
<accession>A0A1D1YFZ5</accession>
<feature type="non-terminal residue" evidence="1">
    <location>
        <position position="1"/>
    </location>
</feature>
<name>A0A1D1YFZ5_9ARAE</name>
<gene>
    <name evidence="1" type="primary">At3g02645_5</name>
    <name evidence="1" type="ORF">g.28842</name>
</gene>
<reference evidence="1" key="1">
    <citation type="submission" date="2015-07" db="EMBL/GenBank/DDBJ databases">
        <title>Transcriptome Assembly of Anthurium amnicola.</title>
        <authorList>
            <person name="Suzuki J."/>
        </authorList>
    </citation>
    <scope>NUCLEOTIDE SEQUENCE</scope>
</reference>
<feature type="non-terminal residue" evidence="1">
    <location>
        <position position="387"/>
    </location>
</feature>
<dbReference type="Pfam" id="PF03140">
    <property type="entry name" value="DUF247"/>
    <property type="match status" value="1"/>
</dbReference>
<organism evidence="1">
    <name type="scientific">Anthurium amnicola</name>
    <dbReference type="NCBI Taxonomy" id="1678845"/>
    <lineage>
        <taxon>Eukaryota</taxon>
        <taxon>Viridiplantae</taxon>
        <taxon>Streptophyta</taxon>
        <taxon>Embryophyta</taxon>
        <taxon>Tracheophyta</taxon>
        <taxon>Spermatophyta</taxon>
        <taxon>Magnoliopsida</taxon>
        <taxon>Liliopsida</taxon>
        <taxon>Araceae</taxon>
        <taxon>Pothoideae</taxon>
        <taxon>Potheae</taxon>
        <taxon>Anthurium</taxon>
    </lineage>
</organism>
<proteinExistence type="predicted"/>
<dbReference type="EMBL" id="GDJX01014394">
    <property type="protein sequence ID" value="JAT53542.1"/>
    <property type="molecule type" value="Transcribed_RNA"/>
</dbReference>
<dbReference type="PANTHER" id="PTHR31549">
    <property type="entry name" value="PROTEIN, PUTATIVE (DUF247)-RELATED-RELATED"/>
    <property type="match status" value="1"/>
</dbReference>
<evidence type="ECO:0000313" key="1">
    <source>
        <dbReference type="EMBL" id="JAT53542.1"/>
    </source>
</evidence>
<sequence length="387" mass="41120">EREREMESSGSVLEPKAVFFCTPQLGDRKDWEGCFYLKAAAVYSTITGRQPSGDAVPVANKLLISIADKCASANAQPSPLSAILKSPVPWDYRAQAEKAAVTSEISPVEEDLGNLSETTMEAIDAVYVVVGVLHDLKDKSGGSPNREKLDALYASSRQQDAMVDVVKIGNQLPLSVLMDTIRNLPSALKKAMESVKKQVITPSAAERSTLDSSIGSFKLGFGTDTFPGAVHLFCWYISPFYSTVAPAEGSNVLAGNDNLLGCLYSTLVNGSGAGGGAGRVMAQPVPTASRLARSGIRLGPAGDGKVRVQFSDRALRVPAMVFDQRLEAVVATLLAWERSLKRGGERPLARYVALMRELVEEVGDVRVLGGSGGLRGGGWEEEGEGVG</sequence>
<protein>
    <submittedName>
        <fullName evidence="1">Putative UPF0481 protein At3g02645</fullName>
    </submittedName>
</protein>
<dbReference type="PANTHER" id="PTHR31549:SF24">
    <property type="entry name" value="OS06G0160600 PROTEIN"/>
    <property type="match status" value="1"/>
</dbReference>